<dbReference type="Proteomes" id="UP001500897">
    <property type="component" value="Unassembled WGS sequence"/>
</dbReference>
<evidence type="ECO:0000256" key="1">
    <source>
        <dbReference type="SAM" id="MobiDB-lite"/>
    </source>
</evidence>
<dbReference type="EMBL" id="BAAANS010000093">
    <property type="protein sequence ID" value="GAA2123433.1"/>
    <property type="molecule type" value="Genomic_DNA"/>
</dbReference>
<comment type="caution">
    <text evidence="2">The sequence shown here is derived from an EMBL/GenBank/DDBJ whole genome shotgun (WGS) entry which is preliminary data.</text>
</comment>
<name>A0ABN2Y884_9ACTN</name>
<feature type="region of interest" description="Disordered" evidence="1">
    <location>
        <begin position="1"/>
        <end position="71"/>
    </location>
</feature>
<feature type="region of interest" description="Disordered" evidence="1">
    <location>
        <begin position="78"/>
        <end position="97"/>
    </location>
</feature>
<feature type="compositionally biased region" description="Pro residues" evidence="1">
    <location>
        <begin position="38"/>
        <end position="48"/>
    </location>
</feature>
<gene>
    <name evidence="2" type="ORF">GCM10009759_74500</name>
</gene>
<evidence type="ECO:0000313" key="2">
    <source>
        <dbReference type="EMBL" id="GAA2123433.1"/>
    </source>
</evidence>
<keyword evidence="3" id="KW-1185">Reference proteome</keyword>
<organism evidence="2 3">
    <name type="scientific">Kitasatospora saccharophila</name>
    <dbReference type="NCBI Taxonomy" id="407973"/>
    <lineage>
        <taxon>Bacteria</taxon>
        <taxon>Bacillati</taxon>
        <taxon>Actinomycetota</taxon>
        <taxon>Actinomycetes</taxon>
        <taxon>Kitasatosporales</taxon>
        <taxon>Streptomycetaceae</taxon>
        <taxon>Kitasatospora</taxon>
    </lineage>
</organism>
<proteinExistence type="predicted"/>
<reference evidence="2 3" key="1">
    <citation type="journal article" date="2019" name="Int. J. Syst. Evol. Microbiol.">
        <title>The Global Catalogue of Microorganisms (GCM) 10K type strain sequencing project: providing services to taxonomists for standard genome sequencing and annotation.</title>
        <authorList>
            <consortium name="The Broad Institute Genomics Platform"/>
            <consortium name="The Broad Institute Genome Sequencing Center for Infectious Disease"/>
            <person name="Wu L."/>
            <person name="Ma J."/>
        </authorList>
    </citation>
    <scope>NUCLEOTIDE SEQUENCE [LARGE SCALE GENOMIC DNA]</scope>
    <source>
        <strain evidence="2 3">JCM 14559</strain>
    </source>
</reference>
<accession>A0ABN2Y884</accession>
<evidence type="ECO:0000313" key="3">
    <source>
        <dbReference type="Proteomes" id="UP001500897"/>
    </source>
</evidence>
<protein>
    <submittedName>
        <fullName evidence="2">Uncharacterized protein</fullName>
    </submittedName>
</protein>
<sequence>MPGRPAVGANTVDGGRRQWPPQQPPVAPPHWQGAPDWQPQPQPGPQPQPAARTGRSRARAGAAGPGGGVVGVPVVFMALPPRPGGAGQPEGSARPFE</sequence>